<reference evidence="1" key="1">
    <citation type="submission" date="2018-06" db="EMBL/GenBank/DDBJ databases">
        <authorList>
            <person name="Zhirakovskaya E."/>
        </authorList>
    </citation>
    <scope>NUCLEOTIDE SEQUENCE</scope>
</reference>
<organism evidence="1">
    <name type="scientific">hydrothermal vent metagenome</name>
    <dbReference type="NCBI Taxonomy" id="652676"/>
    <lineage>
        <taxon>unclassified sequences</taxon>
        <taxon>metagenomes</taxon>
        <taxon>ecological metagenomes</taxon>
    </lineage>
</organism>
<protein>
    <recommendedName>
        <fullName evidence="2">DUF4304 domain-containing protein</fullName>
    </recommendedName>
</protein>
<accession>A0A3B0XS68</accession>
<dbReference type="AlphaFoldDB" id="A0A3B0XS68"/>
<proteinExistence type="predicted"/>
<name>A0A3B0XS68_9ZZZZ</name>
<dbReference type="EMBL" id="UOFL01000010">
    <property type="protein sequence ID" value="VAW71088.1"/>
    <property type="molecule type" value="Genomic_DNA"/>
</dbReference>
<evidence type="ECO:0008006" key="2">
    <source>
        <dbReference type="Google" id="ProtNLM"/>
    </source>
</evidence>
<gene>
    <name evidence="1" type="ORF">MNBD_GAMMA12-1246</name>
</gene>
<sequence length="195" mass="22205">MKEKQFDLSAKEHFGLILEPIGFSVERSRYSTFHRQASDDIYHVIMPDLSSDGTWFDIRVFATSPLIEPQFDKLFPGDVGIPSDSFSLLHPKFGVGARQQKFRCKTEEGFVRNFNKEVVPALGSKALPYLDGINSLNDLTPYIRRDFYLGAALWQIGEREKARKILLTEKIRLSNIADETGRVSSLLSYIDSILK</sequence>
<evidence type="ECO:0000313" key="1">
    <source>
        <dbReference type="EMBL" id="VAW71088.1"/>
    </source>
</evidence>